<feature type="domain" description="HTH tetR-type" evidence="6">
    <location>
        <begin position="19"/>
        <end position="79"/>
    </location>
</feature>
<dbReference type="KEGG" id="req:REQ_15530"/>
<feature type="DNA-binding region" description="H-T-H motif" evidence="5">
    <location>
        <begin position="42"/>
        <end position="61"/>
    </location>
</feature>
<dbReference type="RefSeq" id="WP_005514313.1">
    <property type="nucleotide sequence ID" value="NC_014659.1"/>
</dbReference>
<dbReference type="PROSITE" id="PS50977">
    <property type="entry name" value="HTH_TETR_2"/>
    <property type="match status" value="1"/>
</dbReference>
<protein>
    <submittedName>
        <fullName evidence="7">TetR family transcriptional regulator</fullName>
    </submittedName>
</protein>
<dbReference type="Pfam" id="PF00440">
    <property type="entry name" value="TetR_N"/>
    <property type="match status" value="1"/>
</dbReference>
<dbReference type="SUPFAM" id="SSF48498">
    <property type="entry name" value="Tetracyclin repressor-like, C-terminal domain"/>
    <property type="match status" value="1"/>
</dbReference>
<proteinExistence type="predicted"/>
<keyword evidence="3 5" id="KW-0238">DNA-binding</keyword>
<keyword evidence="2" id="KW-0805">Transcription regulation</keyword>
<name>A0A3S5Y510_RHOH1</name>
<dbReference type="PRINTS" id="PR00455">
    <property type="entry name" value="HTHTETR"/>
</dbReference>
<dbReference type="Pfam" id="PF17932">
    <property type="entry name" value="TetR_C_24"/>
    <property type="match status" value="1"/>
</dbReference>
<keyword evidence="4" id="KW-0804">Transcription</keyword>
<dbReference type="PANTHER" id="PTHR30055">
    <property type="entry name" value="HTH-TYPE TRANSCRIPTIONAL REGULATOR RUTR"/>
    <property type="match status" value="1"/>
</dbReference>
<accession>A0A3S5Y510</accession>
<dbReference type="Gene3D" id="1.10.357.10">
    <property type="entry name" value="Tetracycline Repressor, domain 2"/>
    <property type="match status" value="1"/>
</dbReference>
<evidence type="ECO:0000256" key="4">
    <source>
        <dbReference type="ARBA" id="ARBA00023163"/>
    </source>
</evidence>
<dbReference type="InterPro" id="IPR036271">
    <property type="entry name" value="Tet_transcr_reg_TetR-rel_C_sf"/>
</dbReference>
<dbReference type="GO" id="GO:0000976">
    <property type="term" value="F:transcription cis-regulatory region binding"/>
    <property type="evidence" value="ECO:0007669"/>
    <property type="project" value="TreeGrafter"/>
</dbReference>
<evidence type="ECO:0000313" key="8">
    <source>
        <dbReference type="Proteomes" id="UP000006892"/>
    </source>
</evidence>
<evidence type="ECO:0000259" key="6">
    <source>
        <dbReference type="PROSITE" id="PS50977"/>
    </source>
</evidence>
<dbReference type="GO" id="GO:0003700">
    <property type="term" value="F:DNA-binding transcription factor activity"/>
    <property type="evidence" value="ECO:0007669"/>
    <property type="project" value="TreeGrafter"/>
</dbReference>
<evidence type="ECO:0000313" key="7">
    <source>
        <dbReference type="EMBL" id="CBH47630.1"/>
    </source>
</evidence>
<sequence length="208" mass="23085">MPSKLDRESASNRPSDAKTAFLTRIRQAALRQFAESGYDGTSMRDIGSLVGVHAGSLYVHIKSKEDLLYQIVGEIAESGEAALQRVEASEVGAIDKLRMLARIHLRWSMANPDAAKVFEREWMRLNGAQLAEVQVKRQRWADAVERIIQAGVDEGTFRNMDVALAAVAFRSVLNANYTCDGDPDVDGVKLADEFVDFLFNGWVASDHR</sequence>
<dbReference type="InterPro" id="IPR041490">
    <property type="entry name" value="KstR2_TetR_C"/>
</dbReference>
<dbReference type="PANTHER" id="PTHR30055:SF175">
    <property type="entry name" value="HTH-TYPE TRANSCRIPTIONAL REPRESSOR KSTR2"/>
    <property type="match status" value="1"/>
</dbReference>
<gene>
    <name evidence="7" type="ordered locus">REQ_15530</name>
</gene>
<dbReference type="Proteomes" id="UP001154400">
    <property type="component" value="Chromosome"/>
</dbReference>
<evidence type="ECO:0000256" key="3">
    <source>
        <dbReference type="ARBA" id="ARBA00023125"/>
    </source>
</evidence>
<dbReference type="InterPro" id="IPR050109">
    <property type="entry name" value="HTH-type_TetR-like_transc_reg"/>
</dbReference>
<dbReference type="GeneID" id="57577244"/>
<dbReference type="InterPro" id="IPR009057">
    <property type="entry name" value="Homeodomain-like_sf"/>
</dbReference>
<evidence type="ECO:0000256" key="1">
    <source>
        <dbReference type="ARBA" id="ARBA00022491"/>
    </source>
</evidence>
<dbReference type="InterPro" id="IPR001647">
    <property type="entry name" value="HTH_TetR"/>
</dbReference>
<evidence type="ECO:0000256" key="5">
    <source>
        <dbReference type="PROSITE-ProRule" id="PRU00335"/>
    </source>
</evidence>
<organism evidence="7">
    <name type="scientific">Rhodococcus hoagii (strain 103S)</name>
    <name type="common">Rhodococcus equi</name>
    <dbReference type="NCBI Taxonomy" id="685727"/>
    <lineage>
        <taxon>Bacteria</taxon>
        <taxon>Bacillati</taxon>
        <taxon>Actinomycetota</taxon>
        <taxon>Actinomycetes</taxon>
        <taxon>Mycobacteriales</taxon>
        <taxon>Nocardiaceae</taxon>
        <taxon>Prescottella</taxon>
    </lineage>
</organism>
<dbReference type="AlphaFoldDB" id="A0A3S5Y510"/>
<keyword evidence="1" id="KW-0678">Repressor</keyword>
<evidence type="ECO:0000256" key="2">
    <source>
        <dbReference type="ARBA" id="ARBA00023015"/>
    </source>
</evidence>
<dbReference type="EMBL" id="FN563149">
    <property type="protein sequence ID" value="CBH47630.1"/>
    <property type="molecule type" value="Genomic_DNA"/>
</dbReference>
<reference evidence="7" key="1">
    <citation type="journal article" date="2010" name="PLoS Genet.">
        <title>The genome of a pathogenic rhodococcus: cooptive virulence underpinned by key gene acquisitions.</title>
        <authorList>
            <person name="Letek M."/>
            <person name="Gonzalez P."/>
            <person name="Macarthur I."/>
            <person name="Rodriguez H."/>
            <person name="Freeman T.C."/>
            <person name="Valero-Rello A."/>
            <person name="Blanco M."/>
            <person name="Buckley T."/>
            <person name="Cherevach I."/>
            <person name="Fahey R."/>
            <person name="Hapeshi A."/>
            <person name="Holdstock J."/>
            <person name="Leadon D."/>
            <person name="Navas J."/>
            <person name="Ocampo A."/>
            <person name="Quail M.A."/>
            <person name="Sanders M."/>
            <person name="Scortti M.M."/>
            <person name="Prescott J.F."/>
            <person name="Fogarty U."/>
            <person name="Meijer W.G."/>
            <person name="Parkhill J."/>
            <person name="Bentley S.D."/>
            <person name="Vazquez-Boland J.A."/>
        </authorList>
    </citation>
    <scope>NUCLEOTIDE SEQUENCE [LARGE SCALE GENOMIC DNA]</scope>
    <source>
        <strain evidence="7 8">103S</strain>
    </source>
</reference>
<dbReference type="SUPFAM" id="SSF46689">
    <property type="entry name" value="Homeodomain-like"/>
    <property type="match status" value="1"/>
</dbReference>